<evidence type="ECO:0000256" key="1">
    <source>
        <dbReference type="SAM" id="Phobius"/>
    </source>
</evidence>
<dbReference type="AlphaFoldDB" id="A0A2J6R814"/>
<accession>A0A2J6R814</accession>
<keyword evidence="1" id="KW-0812">Transmembrane</keyword>
<keyword evidence="3" id="KW-1185">Reference proteome</keyword>
<organism evidence="2 3">
    <name type="scientific">Hyaloscypha variabilis (strain UAMH 11265 / GT02V1 / F)</name>
    <name type="common">Meliniomyces variabilis</name>
    <dbReference type="NCBI Taxonomy" id="1149755"/>
    <lineage>
        <taxon>Eukaryota</taxon>
        <taxon>Fungi</taxon>
        <taxon>Dikarya</taxon>
        <taxon>Ascomycota</taxon>
        <taxon>Pezizomycotina</taxon>
        <taxon>Leotiomycetes</taxon>
        <taxon>Helotiales</taxon>
        <taxon>Hyaloscyphaceae</taxon>
        <taxon>Hyaloscypha</taxon>
        <taxon>Hyaloscypha variabilis</taxon>
    </lineage>
</organism>
<dbReference type="STRING" id="1149755.A0A2J6R814"/>
<name>A0A2J6R814_HYAVF</name>
<dbReference type="InterPro" id="IPR029044">
    <property type="entry name" value="Nucleotide-diphossugar_trans"/>
</dbReference>
<dbReference type="Proteomes" id="UP000235786">
    <property type="component" value="Unassembled WGS sequence"/>
</dbReference>
<protein>
    <submittedName>
        <fullName evidence="2">Uncharacterized protein</fullName>
    </submittedName>
</protein>
<evidence type="ECO:0000313" key="3">
    <source>
        <dbReference type="Proteomes" id="UP000235786"/>
    </source>
</evidence>
<keyword evidence="1" id="KW-1133">Transmembrane helix</keyword>
<feature type="transmembrane region" description="Helical" evidence="1">
    <location>
        <begin position="12"/>
        <end position="31"/>
    </location>
</feature>
<dbReference type="OrthoDB" id="5593235at2759"/>
<gene>
    <name evidence="2" type="ORF">L207DRAFT_124228</name>
</gene>
<dbReference type="EMBL" id="KZ613953">
    <property type="protein sequence ID" value="PMD34654.1"/>
    <property type="molecule type" value="Genomic_DNA"/>
</dbReference>
<dbReference type="SUPFAM" id="SSF53448">
    <property type="entry name" value="Nucleotide-diphospho-sugar transferases"/>
    <property type="match status" value="1"/>
</dbReference>
<proteinExistence type="predicted"/>
<reference evidence="2 3" key="1">
    <citation type="submission" date="2016-04" db="EMBL/GenBank/DDBJ databases">
        <title>A degradative enzymes factory behind the ericoid mycorrhizal symbiosis.</title>
        <authorList>
            <consortium name="DOE Joint Genome Institute"/>
            <person name="Martino E."/>
            <person name="Morin E."/>
            <person name="Grelet G."/>
            <person name="Kuo A."/>
            <person name="Kohler A."/>
            <person name="Daghino S."/>
            <person name="Barry K."/>
            <person name="Choi C."/>
            <person name="Cichocki N."/>
            <person name="Clum A."/>
            <person name="Copeland A."/>
            <person name="Hainaut M."/>
            <person name="Haridas S."/>
            <person name="Labutti K."/>
            <person name="Lindquist E."/>
            <person name="Lipzen A."/>
            <person name="Khouja H.-R."/>
            <person name="Murat C."/>
            <person name="Ohm R."/>
            <person name="Olson A."/>
            <person name="Spatafora J."/>
            <person name="Veneault-Fourrey C."/>
            <person name="Henrissat B."/>
            <person name="Grigoriev I."/>
            <person name="Martin F."/>
            <person name="Perotto S."/>
        </authorList>
    </citation>
    <scope>NUCLEOTIDE SEQUENCE [LARGE SCALE GENOMIC DNA]</scope>
    <source>
        <strain evidence="2 3">F</strain>
    </source>
</reference>
<keyword evidence="1" id="KW-0472">Membrane</keyword>
<evidence type="ECO:0000313" key="2">
    <source>
        <dbReference type="EMBL" id="PMD34654.1"/>
    </source>
</evidence>
<sequence length="427" mass="49159">MHFTSPQQRSTYTFVFVIVLCGILWTGYSLGTEHHDFGLGSLRRPSTHHRSRPVEKTVQPPGFPYTHAVDVTVPAGVKVIGLVFFGRRELVQVLDCYLKRNLKEYGGLLDEVIWSVNTDKEDDLAYLEELVASNSRYRKHEATKKYEWYIGAWEAVQDPHAIYLKIDDDVVYFEDNAIPALVKRLLENPQYFTVSANIVNNPALSWVHRNMGVYEGYYPEMTQPHPPAPKNSWRASELPSYKGPIEGPEGFAINASTPAPFRGHRWLPIRLPKGETYDMSLSPASLLAYDPFGPGLYNWAAASQTHYSFLHHLEQGDTWRYKFNIWDYDYMRLSINFLAIRGKDVMDVFPFPQKDDESYLVQTRPSELRRRVIIDGTALAVHFAFNNQYTAFEGKGIRWTDALDRYKAYADQMICPGLRRVEIKEVS</sequence>